<comment type="caution">
    <text evidence="2">The sequence shown here is derived from an EMBL/GenBank/DDBJ whole genome shotgun (WGS) entry which is preliminary data.</text>
</comment>
<dbReference type="EMBL" id="JADKGY010000001">
    <property type="protein sequence ID" value="MBK9981751.1"/>
    <property type="molecule type" value="Genomic_DNA"/>
</dbReference>
<feature type="transmembrane region" description="Helical" evidence="1">
    <location>
        <begin position="41"/>
        <end position="61"/>
    </location>
</feature>
<reference evidence="2 3" key="1">
    <citation type="submission" date="2020-10" db="EMBL/GenBank/DDBJ databases">
        <title>Connecting structure to function with the recovery of over 1000 high-quality activated sludge metagenome-assembled genomes encoding full-length rRNA genes using long-read sequencing.</title>
        <authorList>
            <person name="Singleton C.M."/>
            <person name="Petriglieri F."/>
            <person name="Kristensen J.M."/>
            <person name="Kirkegaard R.H."/>
            <person name="Michaelsen T.Y."/>
            <person name="Andersen M.H."/>
            <person name="Karst S.M."/>
            <person name="Dueholm M.S."/>
            <person name="Nielsen P.H."/>
            <person name="Albertsen M."/>
        </authorList>
    </citation>
    <scope>NUCLEOTIDE SEQUENCE [LARGE SCALE GENOMIC DNA]</scope>
    <source>
        <strain evidence="2">Ribe_18-Q3-R11-54_MAXAC.273</strain>
    </source>
</reference>
<accession>A0A9D7ST19</accession>
<proteinExistence type="predicted"/>
<evidence type="ECO:0000313" key="2">
    <source>
        <dbReference type="EMBL" id="MBK9981751.1"/>
    </source>
</evidence>
<gene>
    <name evidence="2" type="ORF">IPP15_04900</name>
</gene>
<keyword evidence="1" id="KW-1133">Transmembrane helix</keyword>
<evidence type="ECO:0000313" key="3">
    <source>
        <dbReference type="Proteomes" id="UP000808337"/>
    </source>
</evidence>
<evidence type="ECO:0000256" key="1">
    <source>
        <dbReference type="SAM" id="Phobius"/>
    </source>
</evidence>
<feature type="transmembrane region" description="Helical" evidence="1">
    <location>
        <begin position="9"/>
        <end position="29"/>
    </location>
</feature>
<protein>
    <submittedName>
        <fullName evidence="2">Uncharacterized protein</fullName>
    </submittedName>
</protein>
<sequence>MTKKRLIRNLLYFFSFYFGILVIGILVYFTDRTEKGTYYGLFKDVFPIIMTFPIAYLGFCFQRRSNFQISLRLLWANIIHAVNMAILYTEHRVEPQKEYLKVLLLLSKSIDEVRGVYYNIHQTKTEKGLYPFESLKSIYKIIDELGSHDLNADELKAANLKIKEHWQTIRKTFLAEFDRSEPTFMDTVEN</sequence>
<keyword evidence="1" id="KW-0812">Transmembrane</keyword>
<name>A0A9D7ST19_9BACT</name>
<keyword evidence="1" id="KW-0472">Membrane</keyword>
<dbReference type="Proteomes" id="UP000808337">
    <property type="component" value="Unassembled WGS sequence"/>
</dbReference>
<dbReference type="AlphaFoldDB" id="A0A9D7ST19"/>
<organism evidence="2 3">
    <name type="scientific">Candidatus Opimibacter skivensis</name>
    <dbReference type="NCBI Taxonomy" id="2982028"/>
    <lineage>
        <taxon>Bacteria</taxon>
        <taxon>Pseudomonadati</taxon>
        <taxon>Bacteroidota</taxon>
        <taxon>Saprospiria</taxon>
        <taxon>Saprospirales</taxon>
        <taxon>Saprospiraceae</taxon>
        <taxon>Candidatus Opimibacter</taxon>
    </lineage>
</organism>